<dbReference type="InterPro" id="IPR009030">
    <property type="entry name" value="Growth_fac_rcpt_cys_sf"/>
</dbReference>
<dbReference type="SUPFAM" id="SSF57184">
    <property type="entry name" value="Growth factor receptor domain"/>
    <property type="match status" value="1"/>
</dbReference>
<feature type="compositionally biased region" description="Basic and acidic residues" evidence="1">
    <location>
        <begin position="579"/>
        <end position="598"/>
    </location>
</feature>
<feature type="compositionally biased region" description="Basic residues" evidence="1">
    <location>
        <begin position="747"/>
        <end position="757"/>
    </location>
</feature>
<feature type="compositionally biased region" description="Basic and acidic residues" evidence="1">
    <location>
        <begin position="758"/>
        <end position="769"/>
    </location>
</feature>
<feature type="chain" id="PRO_5005190888" description="Oocyst wall protein" evidence="2">
    <location>
        <begin position="17"/>
        <end position="890"/>
    </location>
</feature>
<evidence type="ECO:0000256" key="2">
    <source>
        <dbReference type="SAM" id="SignalP"/>
    </source>
</evidence>
<organism evidence="3">
    <name type="scientific">Chromera velia CCMP2878</name>
    <dbReference type="NCBI Taxonomy" id="1169474"/>
    <lineage>
        <taxon>Eukaryota</taxon>
        <taxon>Sar</taxon>
        <taxon>Alveolata</taxon>
        <taxon>Colpodellida</taxon>
        <taxon>Chromeraceae</taxon>
        <taxon>Chromera</taxon>
    </lineage>
</organism>
<evidence type="ECO:0000256" key="1">
    <source>
        <dbReference type="SAM" id="MobiDB-lite"/>
    </source>
</evidence>
<dbReference type="PhylomeDB" id="A0A0G4H2J2"/>
<evidence type="ECO:0008006" key="4">
    <source>
        <dbReference type="Google" id="ProtNLM"/>
    </source>
</evidence>
<reference evidence="3" key="1">
    <citation type="submission" date="2014-11" db="EMBL/GenBank/DDBJ databases">
        <authorList>
            <person name="Otto D Thomas"/>
            <person name="Naeem Raeece"/>
        </authorList>
    </citation>
    <scope>NUCLEOTIDE SEQUENCE</scope>
</reference>
<dbReference type="VEuPathDB" id="CryptoDB:Cvel_5592"/>
<feature type="compositionally biased region" description="Low complexity" evidence="1">
    <location>
        <begin position="601"/>
        <end position="613"/>
    </location>
</feature>
<proteinExistence type="predicted"/>
<feature type="region of interest" description="Disordered" evidence="1">
    <location>
        <begin position="738"/>
        <end position="769"/>
    </location>
</feature>
<dbReference type="EMBL" id="CDMZ01001809">
    <property type="protein sequence ID" value="CEM37846.1"/>
    <property type="molecule type" value="Genomic_DNA"/>
</dbReference>
<dbReference type="AlphaFoldDB" id="A0A0G4H2J2"/>
<protein>
    <recommendedName>
        <fullName evidence="4">Oocyst wall protein</fullName>
    </recommendedName>
</protein>
<keyword evidence="2" id="KW-0732">Signal</keyword>
<feature type="signal peptide" evidence="2">
    <location>
        <begin position="1"/>
        <end position="16"/>
    </location>
</feature>
<feature type="region of interest" description="Disordered" evidence="1">
    <location>
        <begin position="573"/>
        <end position="613"/>
    </location>
</feature>
<sequence>MFKLFAVPTIVAVASATGKGYDMSCPEGYELMGAECMKTVTVPYQTKEVPTVSVVEPEMVCPKGTTMSGKACEKVLAMNKIAKMATVRKPVTTCPKGAEGPSKDGKCTMNKWAQTTVVEPVAVPDRSTTVMKKPYEVPVSKSVSVPGPSTCPKGTSNDKKGNCIVEGLTTEYETMVKEVALSIPVNTPSSITECPEGTYEANGKGKGGDCVAQTSQQTVETLSSEKTVRNPVLASKVTSYSLPAEILKSTEVCPQGSTANKDGTCSLTLSRSTLEPYSVTVASDYPVLEEFPQTLTLTRVSLVPTYYCPKGTTPVGGTEDKKGGVVGDASLICQVDLPAGTPTTVSAPVIMKKARFEKRPVEVTVNKVEAVPVEYCPKGSTEDKNGNCVVTVTTQKPVTTTQEHTECPPGSEFTTGSKAAKCKKPTMVTVPATQLPGDMKSKVPQYSCPEGTTPVGEGPSMECAAPTWEEVPMESFTTTSVSFVPKTVTEVVPKLYRYETRTVTETAMTEEVYTVYDEIVLEETSADVVHSTTTETVPALVRFDRVVETETQTVTNSRVAYYPCIPADGVTPVASSYGHGDKHDKHDDDDDKHGHHDYVPSSSKKGSSEGSGSCLVETHYKVVTETYTELVPAVASYYVEQDSSASAMSTAEETYLTYETTTMTETSSSVATTTSNEVVPANVVTSYHTTSEPQTVTETHVITRSVPMTETVTAIPTFSTVVEQETATSEEVYAAPVCPAPAPEKHSSRRSRRHSRKHHEEEEVEVDTKKGCTLEETRLGKQTTMISEEVLATTEYVEESYTSYVCPPGTTDDGKTCTGMETVPAVPQCPKGAEEKHGDCLATVMETMHSCPKGFTDTGKQCTMTETVPAFSASSAVYSKEGYEEKKHHD</sequence>
<accession>A0A0G4H2J2</accession>
<gene>
    <name evidence="3" type="ORF">Cvel_5592</name>
</gene>
<name>A0A0G4H2J2_9ALVE</name>
<evidence type="ECO:0000313" key="3">
    <source>
        <dbReference type="EMBL" id="CEM37846.1"/>
    </source>
</evidence>